<reference evidence="1 2" key="1">
    <citation type="submission" date="2014-05" db="EMBL/GenBank/DDBJ databases">
        <title>Draft genome sequence of a rare smut relative, Tilletiaria anomala UBC 951.</title>
        <authorList>
            <consortium name="DOE Joint Genome Institute"/>
            <person name="Toome M."/>
            <person name="Kuo A."/>
            <person name="Henrissat B."/>
            <person name="Lipzen A."/>
            <person name="Tritt A."/>
            <person name="Yoshinaga Y."/>
            <person name="Zane M."/>
            <person name="Barry K."/>
            <person name="Grigoriev I.V."/>
            <person name="Spatafora J.W."/>
            <person name="Aimea M.C."/>
        </authorList>
    </citation>
    <scope>NUCLEOTIDE SEQUENCE [LARGE SCALE GENOMIC DNA]</scope>
    <source>
        <strain evidence="1 2">UBC 951</strain>
    </source>
</reference>
<protein>
    <recommendedName>
        <fullName evidence="3">GAF domain-like protein</fullName>
    </recommendedName>
</protein>
<dbReference type="InParanoid" id="A0A066WQ29"/>
<dbReference type="InterPro" id="IPR051330">
    <property type="entry name" value="Phosphatase_reg/MetRdx"/>
</dbReference>
<dbReference type="OMA" id="GRRVNWA"/>
<dbReference type="RefSeq" id="XP_013245569.1">
    <property type="nucleotide sequence ID" value="XM_013390115.1"/>
</dbReference>
<dbReference type="AlphaFoldDB" id="A0A066WQ29"/>
<dbReference type="GO" id="GO:0005829">
    <property type="term" value="C:cytosol"/>
    <property type="evidence" value="ECO:0007669"/>
    <property type="project" value="TreeGrafter"/>
</dbReference>
<dbReference type="GeneID" id="25263711"/>
<evidence type="ECO:0008006" key="3">
    <source>
        <dbReference type="Google" id="ProtNLM"/>
    </source>
</evidence>
<dbReference type="EMBL" id="JMSN01000007">
    <property type="protein sequence ID" value="KDN52730.1"/>
    <property type="molecule type" value="Genomic_DNA"/>
</dbReference>
<proteinExistence type="predicted"/>
<dbReference type="GO" id="GO:0033745">
    <property type="term" value="F:L-methionine-(R)-S-oxide reductase activity"/>
    <property type="evidence" value="ECO:0007669"/>
    <property type="project" value="TreeGrafter"/>
</dbReference>
<evidence type="ECO:0000313" key="2">
    <source>
        <dbReference type="Proteomes" id="UP000027361"/>
    </source>
</evidence>
<dbReference type="SUPFAM" id="SSF55781">
    <property type="entry name" value="GAF domain-like"/>
    <property type="match status" value="1"/>
</dbReference>
<sequence length="236" mass="25691">MVHADAATIPDGVKSKAEFYDHLHAQLSSLLDGQRNWVTNLSNASSIIYASLNRFQQRLAKSQQGYQAKTVNWAGFYLLSPLFPTSDAPASSVSSTTKPLLRPTLWLGPFCGLPACQKINSVPGRGVCADASALLPPRAVRVDRTDDYPGHIACDSASQSEIVIPLVISRSSHLSRQHVDALSSVEVPIEWQGRGNDDEVIIGVLDIDCEQVEGFDKDDEDGLTRITKLIATSCDW</sequence>
<dbReference type="PANTHER" id="PTHR21021">
    <property type="entry name" value="GAF/PUTATIVE CYTOSKELETAL PROTEIN"/>
    <property type="match status" value="1"/>
</dbReference>
<dbReference type="OrthoDB" id="15735at2759"/>
<dbReference type="InterPro" id="IPR029016">
    <property type="entry name" value="GAF-like_dom_sf"/>
</dbReference>
<dbReference type="Gene3D" id="3.30.450.40">
    <property type="match status" value="1"/>
</dbReference>
<dbReference type="HOGENOM" id="CLU_077738_1_0_1"/>
<keyword evidence="2" id="KW-1185">Reference proteome</keyword>
<evidence type="ECO:0000313" key="1">
    <source>
        <dbReference type="EMBL" id="KDN52730.1"/>
    </source>
</evidence>
<organism evidence="1 2">
    <name type="scientific">Tilletiaria anomala (strain ATCC 24038 / CBS 436.72 / UBC 951)</name>
    <dbReference type="NCBI Taxonomy" id="1037660"/>
    <lineage>
        <taxon>Eukaryota</taxon>
        <taxon>Fungi</taxon>
        <taxon>Dikarya</taxon>
        <taxon>Basidiomycota</taxon>
        <taxon>Ustilaginomycotina</taxon>
        <taxon>Exobasidiomycetes</taxon>
        <taxon>Georgefischeriales</taxon>
        <taxon>Tilletiariaceae</taxon>
        <taxon>Tilletiaria</taxon>
    </lineage>
</organism>
<accession>A0A066WQ29</accession>
<gene>
    <name evidence="1" type="ORF">K437DRAFT_253925</name>
</gene>
<dbReference type="Proteomes" id="UP000027361">
    <property type="component" value="Unassembled WGS sequence"/>
</dbReference>
<name>A0A066WQ29_TILAU</name>
<dbReference type="PANTHER" id="PTHR21021:SF15">
    <property type="entry name" value="FREE METHIONINE-R-SULFOXIDE REDUCTASE"/>
    <property type="match status" value="1"/>
</dbReference>
<comment type="caution">
    <text evidence="1">The sequence shown here is derived from an EMBL/GenBank/DDBJ whole genome shotgun (WGS) entry which is preliminary data.</text>
</comment>